<keyword evidence="1" id="KW-0472">Membrane</keyword>
<keyword evidence="1" id="KW-1133">Transmembrane helix</keyword>
<reference evidence="2 3" key="1">
    <citation type="submission" date="2023-07" db="EMBL/GenBank/DDBJ databases">
        <title>Sorghum-associated microbial communities from plants grown in Nebraska, USA.</title>
        <authorList>
            <person name="Schachtman D."/>
        </authorList>
    </citation>
    <scope>NUCLEOTIDE SEQUENCE [LARGE SCALE GENOMIC DNA]</scope>
    <source>
        <strain evidence="2 3">BE310</strain>
    </source>
</reference>
<evidence type="ECO:0000256" key="1">
    <source>
        <dbReference type="SAM" id="Phobius"/>
    </source>
</evidence>
<feature type="transmembrane region" description="Helical" evidence="1">
    <location>
        <begin position="71"/>
        <end position="92"/>
    </location>
</feature>
<keyword evidence="3" id="KW-1185">Reference proteome</keyword>
<protein>
    <recommendedName>
        <fullName evidence="4">Adenylate cyclase</fullName>
    </recommendedName>
</protein>
<feature type="transmembrane region" description="Helical" evidence="1">
    <location>
        <begin position="112"/>
        <end position="132"/>
    </location>
</feature>
<proteinExistence type="predicted"/>
<sequence length="236" mass="25872">MNIARSRFYSAFALAVTLLTLIGFFRTFYARPLFNLPPLPSTLALHSVVFTAWVLLFFVQTRLIAARRVKAHMALGLAGAVLGLLVVVVGLVPAIDVALSGRRSPMGLTSEQFFIVPIFSIGTFAVYFALGMALRRNAAYHKRLMMLAMIAVLGPAIFRVLKLFNGAGLFLAVETAIAAALVLWCLAHDWCKHHFVHPAYAVGGSLLVLSWPLRMAIAPTEVWTTMARWLLHAPGL</sequence>
<gene>
    <name evidence="2" type="ORF">J2X16_005118</name>
</gene>
<accession>A0ABU1ZGJ5</accession>
<dbReference type="EMBL" id="JAVDXQ010000010">
    <property type="protein sequence ID" value="MDR7299748.1"/>
    <property type="molecule type" value="Genomic_DNA"/>
</dbReference>
<feature type="transmembrane region" description="Helical" evidence="1">
    <location>
        <begin position="167"/>
        <end position="187"/>
    </location>
</feature>
<dbReference type="RefSeq" id="WP_310349635.1">
    <property type="nucleotide sequence ID" value="NZ_JAVDXQ010000010.1"/>
</dbReference>
<feature type="transmembrane region" description="Helical" evidence="1">
    <location>
        <begin position="40"/>
        <end position="59"/>
    </location>
</feature>
<name>A0ABU1ZGJ5_9BURK</name>
<evidence type="ECO:0000313" key="2">
    <source>
        <dbReference type="EMBL" id="MDR7299748.1"/>
    </source>
</evidence>
<feature type="transmembrane region" description="Helical" evidence="1">
    <location>
        <begin position="199"/>
        <end position="217"/>
    </location>
</feature>
<keyword evidence="1" id="KW-0812">Transmembrane</keyword>
<evidence type="ECO:0000313" key="3">
    <source>
        <dbReference type="Proteomes" id="UP001180536"/>
    </source>
</evidence>
<comment type="caution">
    <text evidence="2">The sequence shown here is derived from an EMBL/GenBank/DDBJ whole genome shotgun (WGS) entry which is preliminary data.</text>
</comment>
<evidence type="ECO:0008006" key="4">
    <source>
        <dbReference type="Google" id="ProtNLM"/>
    </source>
</evidence>
<organism evidence="2 3">
    <name type="scientific">Pelomonas aquatica</name>
    <dbReference type="NCBI Taxonomy" id="431058"/>
    <lineage>
        <taxon>Bacteria</taxon>
        <taxon>Pseudomonadati</taxon>
        <taxon>Pseudomonadota</taxon>
        <taxon>Betaproteobacteria</taxon>
        <taxon>Burkholderiales</taxon>
        <taxon>Sphaerotilaceae</taxon>
        <taxon>Roseateles</taxon>
    </lineage>
</organism>
<feature type="transmembrane region" description="Helical" evidence="1">
    <location>
        <begin position="144"/>
        <end position="161"/>
    </location>
</feature>
<dbReference type="Proteomes" id="UP001180536">
    <property type="component" value="Unassembled WGS sequence"/>
</dbReference>